<dbReference type="EMBL" id="MFIA01000011">
    <property type="protein sequence ID" value="OGF82901.1"/>
    <property type="molecule type" value="Genomic_DNA"/>
</dbReference>
<gene>
    <name evidence="1" type="ORF">A2924_00540</name>
</gene>
<proteinExistence type="predicted"/>
<evidence type="ECO:0000313" key="1">
    <source>
        <dbReference type="EMBL" id="OGF82901.1"/>
    </source>
</evidence>
<protein>
    <submittedName>
        <fullName evidence="1">Uncharacterized protein</fullName>
    </submittedName>
</protein>
<dbReference type="Proteomes" id="UP000178046">
    <property type="component" value="Unassembled WGS sequence"/>
</dbReference>
<accession>A0A1F5X5R1</accession>
<dbReference type="AlphaFoldDB" id="A0A1F5X5R1"/>
<evidence type="ECO:0000313" key="2">
    <source>
        <dbReference type="Proteomes" id="UP000178046"/>
    </source>
</evidence>
<reference evidence="1 2" key="1">
    <citation type="journal article" date="2016" name="Nat. Commun.">
        <title>Thousands of microbial genomes shed light on interconnected biogeochemical processes in an aquifer system.</title>
        <authorList>
            <person name="Anantharaman K."/>
            <person name="Brown C.T."/>
            <person name="Hug L.A."/>
            <person name="Sharon I."/>
            <person name="Castelle C.J."/>
            <person name="Probst A.J."/>
            <person name="Thomas B.C."/>
            <person name="Singh A."/>
            <person name="Wilkins M.J."/>
            <person name="Karaoz U."/>
            <person name="Brodie E.L."/>
            <person name="Williams K.H."/>
            <person name="Hubbard S.S."/>
            <person name="Banfield J.F."/>
        </authorList>
    </citation>
    <scope>NUCLEOTIDE SEQUENCE [LARGE SCALE GENOMIC DNA]</scope>
</reference>
<sequence>MDIFRVKKSGIIAGCASGRYVMTDDGKMVVTTASDRRVFIYDPLTGLWIQEIELKFPPVIVTENQKLALES</sequence>
<organism evidence="1 2">
    <name type="scientific">Candidatus Giovannonibacteria bacterium RIFCSPLOWO2_01_FULL_44_16</name>
    <dbReference type="NCBI Taxonomy" id="1798348"/>
    <lineage>
        <taxon>Bacteria</taxon>
        <taxon>Candidatus Giovannoniibacteriota</taxon>
    </lineage>
</organism>
<name>A0A1F5X5R1_9BACT</name>
<comment type="caution">
    <text evidence="1">The sequence shown here is derived from an EMBL/GenBank/DDBJ whole genome shotgun (WGS) entry which is preliminary data.</text>
</comment>